<dbReference type="Proteomes" id="UP000095286">
    <property type="component" value="Unplaced"/>
</dbReference>
<reference evidence="2" key="1">
    <citation type="submission" date="2016-11" db="UniProtKB">
        <authorList>
            <consortium name="WormBaseParasite"/>
        </authorList>
    </citation>
    <scope>IDENTIFICATION</scope>
    <source>
        <strain evidence="2">KR3021</strain>
    </source>
</reference>
<evidence type="ECO:0000313" key="2">
    <source>
        <dbReference type="WBParaSite" id="RSKR_0000670800.1"/>
    </source>
</evidence>
<organism evidence="1 2">
    <name type="scientific">Rhabditophanes sp. KR3021</name>
    <dbReference type="NCBI Taxonomy" id="114890"/>
    <lineage>
        <taxon>Eukaryota</taxon>
        <taxon>Metazoa</taxon>
        <taxon>Ecdysozoa</taxon>
        <taxon>Nematoda</taxon>
        <taxon>Chromadorea</taxon>
        <taxon>Rhabditida</taxon>
        <taxon>Tylenchina</taxon>
        <taxon>Panagrolaimomorpha</taxon>
        <taxon>Strongyloidoidea</taxon>
        <taxon>Alloionematidae</taxon>
        <taxon>Rhabditophanes</taxon>
    </lineage>
</organism>
<accession>A0AC35U1B4</accession>
<sequence length="373" mass="41602">MTRKVRSKSNKNGVKVVKAVKVAIRHLPPSIKAEEVLGSFDPPLNSLYFQFYSGLDLDFCVAGHSAAIVILKSMDAAIEFAHANEGKVFKTSGGETSQATFELAPNEKCQKTGGFVKPKAELGLKMRQNAFYLEYFDQEKKSKGAPDFGKMLETIEANELRKAFGDIRETPLTREVGTIYLTKSERCGIRVPREIKERAVEKRRIAKKAEKIENMLEKESEEDGGDRKKGKRNRGDRKKKSQVGESGGIVSPSHEDVKKKEVLKKGFVIAKRTDVVGDNLQKNAGSETSIQVETTTSKKGNEKRRRKGKDKKDDNGTNQMEASAIKIQLPLIITNSGNSKEETPKEEKEKSAVKKRNRKPYMPGNAAKQLVKE</sequence>
<name>A0AC35U1B4_9BILA</name>
<dbReference type="WBParaSite" id="RSKR_0000670800.1">
    <property type="protein sequence ID" value="RSKR_0000670800.1"/>
    <property type="gene ID" value="RSKR_0000670800"/>
</dbReference>
<protein>
    <submittedName>
        <fullName evidence="2">Smg4_UPF3 domain-containing protein</fullName>
    </submittedName>
</protein>
<evidence type="ECO:0000313" key="1">
    <source>
        <dbReference type="Proteomes" id="UP000095286"/>
    </source>
</evidence>
<proteinExistence type="predicted"/>